<feature type="binding site" evidence="3">
    <location>
        <position position="79"/>
    </location>
    <ligand>
        <name>substrate</name>
    </ligand>
</feature>
<comment type="subunit">
    <text evidence="3">Homodimer.</text>
</comment>
<dbReference type="PANTHER" id="PTHR31689:SF0">
    <property type="entry name" value="DIAMINOPIMELATE EPIMERASE"/>
    <property type="match status" value="1"/>
</dbReference>
<evidence type="ECO:0000256" key="3">
    <source>
        <dbReference type="HAMAP-Rule" id="MF_00197"/>
    </source>
</evidence>
<name>A0A1H6Y478_9EURY</name>
<dbReference type="SUPFAM" id="SSF54506">
    <property type="entry name" value="Diaminopimelate epimerase-like"/>
    <property type="match status" value="2"/>
</dbReference>
<feature type="active site" description="Proton donor" evidence="3">
    <location>
        <position position="88"/>
    </location>
</feature>
<feature type="binding site" evidence="3">
    <location>
        <position position="200"/>
    </location>
    <ligand>
        <name>substrate</name>
    </ligand>
</feature>
<sequence>MSTLTTAVAFEKYHGTGNEFLIVDATDPVPDRSAFATTHCDRSTGVGSDTDGQTGADGVLFLQLEDRFSPPRIIMTLVQPDGSVAPICGNGARCAAVWAMDRTDADSVMIDTQAGTRRATRVDDGIAVEMGEPTFAPDRLPLAGNRTEPLIEESVEGLTVTTVNTGVPQAVAFVDDIESVDIESAAPAVRHADVFPAGTNVTFAERTDSRREGVPRFRQRSYERGIEGETQACATGSVAIAAAASRIGLIESAAPVDISLPGGELRISATDRGELLLTGAVTHEFDGDLAAEGVDD</sequence>
<dbReference type="STRING" id="1073996.SAMN05444271_1547"/>
<comment type="pathway">
    <text evidence="3">Amino-acid biosynthesis; L-lysine biosynthesis via DAP pathway; DL-2,6-diaminopimelate from LL-2,6-diaminopimelate: step 1/1.</text>
</comment>
<dbReference type="OrthoDB" id="358699at2157"/>
<evidence type="ECO:0000256" key="4">
    <source>
        <dbReference type="NCBIfam" id="TIGR00652"/>
    </source>
</evidence>
<dbReference type="PANTHER" id="PTHR31689">
    <property type="entry name" value="DIAMINOPIMELATE EPIMERASE, CHLOROPLASTIC"/>
    <property type="match status" value="1"/>
</dbReference>
<keyword evidence="6" id="KW-1185">Reference proteome</keyword>
<feature type="active site" description="Proton acceptor" evidence="3">
    <location>
        <position position="233"/>
    </location>
</feature>
<comment type="caution">
    <text evidence="3">Lacks conserved residue(s) required for the propagation of feature annotation.</text>
</comment>
<evidence type="ECO:0000256" key="1">
    <source>
        <dbReference type="ARBA" id="ARBA00010219"/>
    </source>
</evidence>
<keyword evidence="3" id="KW-0963">Cytoplasm</keyword>
<feature type="binding site" evidence="3">
    <location>
        <begin position="223"/>
        <end position="224"/>
    </location>
    <ligand>
        <name>substrate</name>
    </ligand>
</feature>
<dbReference type="GO" id="GO:0008837">
    <property type="term" value="F:diaminopimelate epimerase activity"/>
    <property type="evidence" value="ECO:0007669"/>
    <property type="project" value="UniProtKB-UniRule"/>
</dbReference>
<feature type="binding site" evidence="3">
    <location>
        <position position="18"/>
    </location>
    <ligand>
        <name>substrate</name>
    </ligand>
</feature>
<dbReference type="GO" id="GO:0005829">
    <property type="term" value="C:cytosol"/>
    <property type="evidence" value="ECO:0007669"/>
    <property type="project" value="TreeGrafter"/>
</dbReference>
<dbReference type="RefSeq" id="WP_089673906.1">
    <property type="nucleotide sequence ID" value="NZ_CP024845.1"/>
</dbReference>
<accession>A0A1H6Y478</accession>
<evidence type="ECO:0000313" key="5">
    <source>
        <dbReference type="EMBL" id="SEJ35246.1"/>
    </source>
</evidence>
<dbReference type="Proteomes" id="UP000198888">
    <property type="component" value="Unassembled WGS sequence"/>
</dbReference>
<dbReference type="Gene3D" id="3.10.310.10">
    <property type="entry name" value="Diaminopimelate Epimerase, Chain A, domain 1"/>
    <property type="match status" value="2"/>
</dbReference>
<dbReference type="UniPathway" id="UPA00034">
    <property type="reaction ID" value="UER00025"/>
</dbReference>
<dbReference type="EC" id="5.1.1.7" evidence="3 4"/>
<comment type="catalytic activity">
    <reaction evidence="3">
        <text>(2S,6S)-2,6-diaminopimelate = meso-2,6-diaminopimelate</text>
        <dbReference type="Rhea" id="RHEA:15393"/>
        <dbReference type="ChEBI" id="CHEBI:57609"/>
        <dbReference type="ChEBI" id="CHEBI:57791"/>
        <dbReference type="EC" id="5.1.1.7"/>
    </reaction>
</comment>
<dbReference type="EMBL" id="FNYR01000054">
    <property type="protein sequence ID" value="SEJ35246.1"/>
    <property type="molecule type" value="Genomic_DNA"/>
</dbReference>
<protein>
    <recommendedName>
        <fullName evidence="3 4">Diaminopimelate epimerase</fullName>
        <shortName evidence="3">DAP epimerase</shortName>
        <ecNumber evidence="3 4">5.1.1.7</ecNumber>
    </recommendedName>
    <alternativeName>
        <fullName evidence="3">PLP-independent amino acid racemase</fullName>
    </alternativeName>
</protein>
<evidence type="ECO:0000313" key="6">
    <source>
        <dbReference type="Proteomes" id="UP000198888"/>
    </source>
</evidence>
<evidence type="ECO:0000256" key="2">
    <source>
        <dbReference type="ARBA" id="ARBA00023235"/>
    </source>
</evidence>
<dbReference type="GeneID" id="35001106"/>
<organism evidence="5 6">
    <name type="scientific">Halohasta litchfieldiae</name>
    <dbReference type="NCBI Taxonomy" id="1073996"/>
    <lineage>
        <taxon>Archaea</taxon>
        <taxon>Methanobacteriati</taxon>
        <taxon>Methanobacteriota</taxon>
        <taxon>Stenosarchaea group</taxon>
        <taxon>Halobacteria</taxon>
        <taxon>Halobacteriales</taxon>
        <taxon>Haloferacaceae</taxon>
        <taxon>Halohasta</taxon>
    </lineage>
</organism>
<feature type="site" description="Could be important to modulate the pK values of the two catalytic cysteine residues" evidence="3">
    <location>
        <position position="223"/>
    </location>
</feature>
<keyword evidence="3" id="KW-0028">Amino-acid biosynthesis</keyword>
<dbReference type="AlphaFoldDB" id="A0A1H6Y478"/>
<dbReference type="NCBIfam" id="TIGR00652">
    <property type="entry name" value="DapF"/>
    <property type="match status" value="1"/>
</dbReference>
<dbReference type="HAMAP" id="MF_00197">
    <property type="entry name" value="DAP_epimerase"/>
    <property type="match status" value="1"/>
</dbReference>
<feature type="binding site" evidence="3">
    <location>
        <begin position="89"/>
        <end position="90"/>
    </location>
    <ligand>
        <name>substrate</name>
    </ligand>
</feature>
<dbReference type="InterPro" id="IPR001653">
    <property type="entry name" value="DAP_epimerase_DapF"/>
</dbReference>
<proteinExistence type="inferred from homology"/>
<comment type="subcellular location">
    <subcellularLocation>
        <location evidence="3">Cytoplasm</location>
    </subcellularLocation>
</comment>
<dbReference type="GO" id="GO:0009089">
    <property type="term" value="P:lysine biosynthetic process via diaminopimelate"/>
    <property type="evidence" value="ECO:0007669"/>
    <property type="project" value="UniProtKB-UniRule"/>
</dbReference>
<comment type="similarity">
    <text evidence="1 3">Belongs to the diaminopimelate epimerase family.</text>
</comment>
<accession>A0A2H4PYB6</accession>
<reference evidence="5 6" key="1">
    <citation type="submission" date="2016-10" db="EMBL/GenBank/DDBJ databases">
        <authorList>
            <person name="de Groot N.N."/>
        </authorList>
    </citation>
    <scope>NUCLEOTIDE SEQUENCE [LARGE SCALE GENOMIC DNA]</scope>
    <source>
        <strain evidence="5 6">DSM 22187</strain>
    </source>
</reference>
<comment type="function">
    <text evidence="3">Catalyzes the stereoinversion of LL-2,6-diaminopimelate (L,L-DAP) to meso-diaminopimelate (meso-DAP), a precursor of L-lysine.</text>
</comment>
<keyword evidence="2 3" id="KW-0413">Isomerase</keyword>
<gene>
    <name evidence="3" type="primary">dapF</name>
    <name evidence="5" type="ORF">SAMN05444271_1547</name>
</gene>
<dbReference type="KEGG" id="hae:halTADL_0282"/>
<dbReference type="Pfam" id="PF01678">
    <property type="entry name" value="DAP_epimerase"/>
    <property type="match status" value="2"/>
</dbReference>
<keyword evidence="3" id="KW-0457">Lysine biosynthesis</keyword>